<dbReference type="OrthoDB" id="2971195at2"/>
<dbReference type="RefSeq" id="WP_038558767.1">
    <property type="nucleotide sequence ID" value="NZ_CP008876.1"/>
</dbReference>
<feature type="transmembrane region" description="Helical" evidence="1">
    <location>
        <begin position="58"/>
        <end position="76"/>
    </location>
</feature>
<dbReference type="EMBL" id="CP008876">
    <property type="protein sequence ID" value="AIF65849.1"/>
    <property type="molecule type" value="Genomic_DNA"/>
</dbReference>
<name>A0A075LHE1_9BACI</name>
<dbReference type="KEGG" id="tap:GZ22_03760"/>
<keyword evidence="1" id="KW-1133">Transmembrane helix</keyword>
<accession>A0A075LHE1</accession>
<organism evidence="2 3">
    <name type="scientific">Terribacillus saccharophilus</name>
    <dbReference type="NCBI Taxonomy" id="361277"/>
    <lineage>
        <taxon>Bacteria</taxon>
        <taxon>Bacillati</taxon>
        <taxon>Bacillota</taxon>
        <taxon>Bacilli</taxon>
        <taxon>Bacillales</taxon>
        <taxon>Bacillaceae</taxon>
        <taxon>Terribacillus</taxon>
    </lineage>
</organism>
<keyword evidence="1" id="KW-0472">Membrane</keyword>
<keyword evidence="1" id="KW-0812">Transmembrane</keyword>
<gene>
    <name evidence="2" type="ORF">GZ22_03760</name>
</gene>
<sequence>MLRKINALLAIIVIALGIYRYIDQDYEVNPQLMLPLLSVMFLLFSIESILNKKKLLTGVYLIVFVIAASATVMIFTQT</sequence>
<dbReference type="GeneID" id="34221901"/>
<dbReference type="AlphaFoldDB" id="A0A075LHE1"/>
<evidence type="ECO:0000313" key="2">
    <source>
        <dbReference type="EMBL" id="AIF65849.1"/>
    </source>
</evidence>
<dbReference type="HOGENOM" id="CLU_2620854_0_0_9"/>
<evidence type="ECO:0008006" key="4">
    <source>
        <dbReference type="Google" id="ProtNLM"/>
    </source>
</evidence>
<evidence type="ECO:0000256" key="1">
    <source>
        <dbReference type="SAM" id="Phobius"/>
    </source>
</evidence>
<evidence type="ECO:0000313" key="3">
    <source>
        <dbReference type="Proteomes" id="UP000027980"/>
    </source>
</evidence>
<protein>
    <recommendedName>
        <fullName evidence="4">DUF3953 domain-containing protein</fullName>
    </recommendedName>
</protein>
<reference evidence="2 3" key="1">
    <citation type="submission" date="2014-07" db="EMBL/GenBank/DDBJ databases">
        <title>Complete genome sequence of a moderately halophilic bacterium Terribacillus aidingensis MP602, isolated from Cryptomeria fortunei in Tianmu mountain in China.</title>
        <authorList>
            <person name="Wang Y."/>
            <person name="Lu P."/>
            <person name="Zhang L."/>
        </authorList>
    </citation>
    <scope>NUCLEOTIDE SEQUENCE [LARGE SCALE GENOMIC DNA]</scope>
    <source>
        <strain evidence="2 3">MP602</strain>
    </source>
</reference>
<proteinExistence type="predicted"/>
<dbReference type="Proteomes" id="UP000027980">
    <property type="component" value="Chromosome"/>
</dbReference>
<feature type="transmembrane region" description="Helical" evidence="1">
    <location>
        <begin position="5"/>
        <end position="22"/>
    </location>
</feature>
<feature type="transmembrane region" description="Helical" evidence="1">
    <location>
        <begin position="28"/>
        <end position="46"/>
    </location>
</feature>